<dbReference type="SMART" id="SM00086">
    <property type="entry name" value="PAC"/>
    <property type="match status" value="2"/>
</dbReference>
<dbReference type="Gene3D" id="3.30.70.270">
    <property type="match status" value="1"/>
</dbReference>
<keyword evidence="4" id="KW-0378">Hydrolase</keyword>
<dbReference type="GO" id="GO:0071111">
    <property type="term" value="F:cyclic-guanylate-specific phosphodiesterase activity"/>
    <property type="evidence" value="ECO:0007669"/>
    <property type="project" value="UniProtKB-EC"/>
</dbReference>
<dbReference type="NCBIfam" id="NF008467">
    <property type="entry name" value="PRK11359.1"/>
    <property type="match status" value="1"/>
</dbReference>
<dbReference type="NCBIfam" id="TIGR00254">
    <property type="entry name" value="GGDEF"/>
    <property type="match status" value="1"/>
</dbReference>
<dbReference type="Pfam" id="PF00563">
    <property type="entry name" value="EAL"/>
    <property type="match status" value="1"/>
</dbReference>
<dbReference type="CDD" id="cd00130">
    <property type="entry name" value="PAS"/>
    <property type="match status" value="2"/>
</dbReference>
<dbReference type="EC" id="3.1.4.52" evidence="1"/>
<dbReference type="InterPro" id="IPR000014">
    <property type="entry name" value="PAS"/>
</dbReference>
<dbReference type="Gene3D" id="3.30.450.20">
    <property type="entry name" value="PAS domain"/>
    <property type="match status" value="2"/>
</dbReference>
<protein>
    <recommendedName>
        <fullName evidence="1">cyclic-guanylate-specific phosphodiesterase</fullName>
        <ecNumber evidence="1">3.1.4.52</ecNumber>
    </recommendedName>
</protein>
<gene>
    <name evidence="4" type="primary">dosP</name>
    <name evidence="4" type="ORF">CALFYP1_03341</name>
</gene>
<dbReference type="Pfam" id="PF00990">
    <property type="entry name" value="GGDEF"/>
    <property type="match status" value="1"/>
</dbReference>
<accession>A0A6N2UW09</accession>
<dbReference type="PROSITE" id="PS50113">
    <property type="entry name" value="PAC"/>
    <property type="match status" value="1"/>
</dbReference>
<dbReference type="InterPro" id="IPR035919">
    <property type="entry name" value="EAL_sf"/>
</dbReference>
<reference evidence="4" key="1">
    <citation type="submission" date="2019-11" db="EMBL/GenBank/DDBJ databases">
        <authorList>
            <person name="Feng L."/>
        </authorList>
    </citation>
    <scope>NUCLEOTIDE SEQUENCE</scope>
    <source>
        <strain evidence="4">CAmalonaticusLFYP1</strain>
    </source>
</reference>
<dbReference type="PROSITE" id="PS50112">
    <property type="entry name" value="PAS"/>
    <property type="match status" value="2"/>
</dbReference>
<dbReference type="SMART" id="SM00267">
    <property type="entry name" value="GGDEF"/>
    <property type="match status" value="1"/>
</dbReference>
<dbReference type="InterPro" id="IPR000160">
    <property type="entry name" value="GGDEF_dom"/>
</dbReference>
<keyword evidence="2" id="KW-0973">c-di-GMP</keyword>
<dbReference type="PROSITE" id="PS50887">
    <property type="entry name" value="GGDEF"/>
    <property type="match status" value="1"/>
</dbReference>
<evidence type="ECO:0000256" key="3">
    <source>
        <dbReference type="ARBA" id="ARBA00034290"/>
    </source>
</evidence>
<sequence length="801" mass="90925">MKLSDVKSTGDSIFIPALEQNMMGAVLINDNDEVLFFNSAAEKLWGYRREEVIGQGISMLIPHDLRAAHPDFIRHNREGGQPRVEGMSRELLLERKDGTKVWTRFALSKVNVEGKIFYLAFVRDASVEMEQKEQKRLLVLAVDHLDRPVIVLDPERRVVQCNRAFTEMFGYDITDAKGQQPDNLLNLPEEPSDNGLRLTQLLWKTTRDQDEFLVITRAGEKIWIKVSISQVYDRRNALQNLVMTFSDITEERQIRQLEGNILAAMCSSPPFHEMGDIICRNIEAVLRDTHVSLYALKDNVRQFWASSSKEIDAKEVNVWTLTIRQRDGEPAGTLLIKTAKGKETSAFIERVADISQHMAALALEQEKSRQHIEHLLQFDPLTGLPNRNHLHSYLDDLIHGAKGISPVVFLISVDHFQDVIDSLGYAVADQVLQQVINKIRERLRPDQYLSRIEGTQFVLVSDDNEMSNITQFADELINIGSEATLFDDKPFPLTLSIGISYEAGKNRDYLLSTAHNAMDFIRKAGGNGWQFFNPEMNLAVKERLQLGAALKNAIANNRLRLVYQPQIFAQTGELYGFEALARWSDPVHGHVPPNRFIPLAEETGEIENIGRWVVREACRQLSEWRQLSLTIPTLSVNLSALHFRSNQLPDQVSEAMVEFAIPGDQLTVEITESMMMEQDEEIFRRIEILRNMGVGLSIDDFGTGFSGLSRLVSLPVTELKIDKTFVDRCQTEKRIQSLLEAIITIGQSLNLIVIAEGVETKEQFELLRSMNCPVIQGYYFSRPIPADEIAAWMQTALPLKI</sequence>
<dbReference type="AlphaFoldDB" id="A0A6N2UW09"/>
<dbReference type="InterPro" id="IPR001633">
    <property type="entry name" value="EAL_dom"/>
</dbReference>
<dbReference type="EMBL" id="CACRTI010000004">
    <property type="protein sequence ID" value="VYT22795.1"/>
    <property type="molecule type" value="Genomic_DNA"/>
</dbReference>
<evidence type="ECO:0000256" key="2">
    <source>
        <dbReference type="ARBA" id="ARBA00022636"/>
    </source>
</evidence>
<dbReference type="RefSeq" id="WP_043000707.1">
    <property type="nucleotide sequence ID" value="NZ_BQGS01000020.1"/>
</dbReference>
<organism evidence="4">
    <name type="scientific">Citrobacter amalonaticus</name>
    <dbReference type="NCBI Taxonomy" id="35703"/>
    <lineage>
        <taxon>Bacteria</taxon>
        <taxon>Pseudomonadati</taxon>
        <taxon>Pseudomonadota</taxon>
        <taxon>Gammaproteobacteria</taxon>
        <taxon>Enterobacterales</taxon>
        <taxon>Enterobacteriaceae</taxon>
        <taxon>Citrobacter</taxon>
    </lineage>
</organism>
<dbReference type="SUPFAM" id="SSF55785">
    <property type="entry name" value="PYP-like sensor domain (PAS domain)"/>
    <property type="match status" value="2"/>
</dbReference>
<evidence type="ECO:0000313" key="4">
    <source>
        <dbReference type="EMBL" id="VYT22795.1"/>
    </source>
</evidence>
<dbReference type="PROSITE" id="PS50883">
    <property type="entry name" value="EAL"/>
    <property type="match status" value="1"/>
</dbReference>
<dbReference type="SUPFAM" id="SSF55073">
    <property type="entry name" value="Nucleotide cyclase"/>
    <property type="match status" value="1"/>
</dbReference>
<name>A0A6N2UW09_CITAM</name>
<dbReference type="NCBIfam" id="TIGR00229">
    <property type="entry name" value="sensory_box"/>
    <property type="match status" value="2"/>
</dbReference>
<dbReference type="InterPro" id="IPR000700">
    <property type="entry name" value="PAS-assoc_C"/>
</dbReference>
<proteinExistence type="predicted"/>
<dbReference type="InterPro" id="IPR001610">
    <property type="entry name" value="PAC"/>
</dbReference>
<dbReference type="InterPro" id="IPR035965">
    <property type="entry name" value="PAS-like_dom_sf"/>
</dbReference>
<dbReference type="InterPro" id="IPR043128">
    <property type="entry name" value="Rev_trsase/Diguanyl_cyclase"/>
</dbReference>
<dbReference type="PANTHER" id="PTHR44757">
    <property type="entry name" value="DIGUANYLATE CYCLASE DGCP"/>
    <property type="match status" value="1"/>
</dbReference>
<dbReference type="Gene3D" id="3.20.20.450">
    <property type="entry name" value="EAL domain"/>
    <property type="match status" value="1"/>
</dbReference>
<dbReference type="InterPro" id="IPR012226">
    <property type="entry name" value="Diguanyl_cyclase/Pdiesterase"/>
</dbReference>
<dbReference type="PANTHER" id="PTHR44757:SF2">
    <property type="entry name" value="BIOFILM ARCHITECTURE MAINTENANCE PROTEIN MBAA"/>
    <property type="match status" value="1"/>
</dbReference>
<dbReference type="CDD" id="cd01948">
    <property type="entry name" value="EAL"/>
    <property type="match status" value="1"/>
</dbReference>
<dbReference type="SMART" id="SM00091">
    <property type="entry name" value="PAS"/>
    <property type="match status" value="2"/>
</dbReference>
<dbReference type="SMART" id="SM00052">
    <property type="entry name" value="EAL"/>
    <property type="match status" value="1"/>
</dbReference>
<dbReference type="PIRSF" id="PIRSF005925">
    <property type="entry name" value="Dos"/>
    <property type="match status" value="1"/>
</dbReference>
<dbReference type="InterPro" id="IPR029787">
    <property type="entry name" value="Nucleotide_cyclase"/>
</dbReference>
<dbReference type="FunFam" id="3.20.20.450:FF:000001">
    <property type="entry name" value="Cyclic di-GMP phosphodiesterase yahA"/>
    <property type="match status" value="1"/>
</dbReference>
<evidence type="ECO:0000256" key="1">
    <source>
        <dbReference type="ARBA" id="ARBA00012282"/>
    </source>
</evidence>
<dbReference type="CDD" id="cd01949">
    <property type="entry name" value="GGDEF"/>
    <property type="match status" value="1"/>
</dbReference>
<dbReference type="Pfam" id="PF13426">
    <property type="entry name" value="PAS_9"/>
    <property type="match status" value="2"/>
</dbReference>
<comment type="catalytic activity">
    <reaction evidence="3">
        <text>3',3'-c-di-GMP + H2O = 5'-phosphoguanylyl(3'-&gt;5')guanosine + H(+)</text>
        <dbReference type="Rhea" id="RHEA:24902"/>
        <dbReference type="ChEBI" id="CHEBI:15377"/>
        <dbReference type="ChEBI" id="CHEBI:15378"/>
        <dbReference type="ChEBI" id="CHEBI:58754"/>
        <dbReference type="ChEBI" id="CHEBI:58805"/>
        <dbReference type="EC" id="3.1.4.52"/>
    </reaction>
</comment>
<dbReference type="InterPro" id="IPR052155">
    <property type="entry name" value="Biofilm_reg_signaling"/>
</dbReference>
<dbReference type="SUPFAM" id="SSF141868">
    <property type="entry name" value="EAL domain-like"/>
    <property type="match status" value="1"/>
</dbReference>